<dbReference type="EMBL" id="BMXG01000006">
    <property type="protein sequence ID" value="GHB97721.1"/>
    <property type="molecule type" value="Genomic_DNA"/>
</dbReference>
<dbReference type="RefSeq" id="WP_194500006.1">
    <property type="nucleotide sequence ID" value="NZ_BMXG01000006.1"/>
</dbReference>
<reference evidence="2" key="1">
    <citation type="journal article" date="2014" name="Int. J. Syst. Evol. Microbiol.">
        <title>Complete genome sequence of Corynebacterium casei LMG S-19264T (=DSM 44701T), isolated from a smear-ripened cheese.</title>
        <authorList>
            <consortium name="US DOE Joint Genome Institute (JGI-PGF)"/>
            <person name="Walter F."/>
            <person name="Albersmeier A."/>
            <person name="Kalinowski J."/>
            <person name="Ruckert C."/>
        </authorList>
    </citation>
    <scope>NUCLEOTIDE SEQUENCE</scope>
    <source>
        <strain evidence="2">KCTC 12870</strain>
    </source>
</reference>
<feature type="transmembrane region" description="Helical" evidence="1">
    <location>
        <begin position="17"/>
        <end position="37"/>
    </location>
</feature>
<sequence>MSEINTTGEKKKKNGSLIALTTIVVVIGVLSIGVYFMTQARSGVEHVISKAEQKTQEQLAALATAKVSDLQPDGKLEELFKIGSTDTDTQRDNEAKSIAGKVVEWEMLVDEVTAHSDFYMIETAAGHNVGAFLDVYPRGKADRVKIEALKKGDSVKIRGYVSTVVMRKAVVSPAILVD</sequence>
<keyword evidence="1" id="KW-0812">Transmembrane</keyword>
<protein>
    <recommendedName>
        <fullName evidence="4">tRNA_anti-like</fullName>
    </recommendedName>
</protein>
<evidence type="ECO:0008006" key="4">
    <source>
        <dbReference type="Google" id="ProtNLM"/>
    </source>
</evidence>
<accession>A0A8J3GDQ0</accession>
<gene>
    <name evidence="2" type="ORF">GCM10007047_11980</name>
</gene>
<name>A0A8J3GDQ0_9BACT</name>
<evidence type="ECO:0000313" key="3">
    <source>
        <dbReference type="Proteomes" id="UP000642829"/>
    </source>
</evidence>
<reference evidence="2" key="2">
    <citation type="submission" date="2020-09" db="EMBL/GenBank/DDBJ databases">
        <authorList>
            <person name="Sun Q."/>
            <person name="Kim S."/>
        </authorList>
    </citation>
    <scope>NUCLEOTIDE SEQUENCE</scope>
    <source>
        <strain evidence="2">KCTC 12870</strain>
    </source>
</reference>
<keyword evidence="1" id="KW-1133">Transmembrane helix</keyword>
<dbReference type="Proteomes" id="UP000642829">
    <property type="component" value="Unassembled WGS sequence"/>
</dbReference>
<comment type="caution">
    <text evidence="2">The sequence shown here is derived from an EMBL/GenBank/DDBJ whole genome shotgun (WGS) entry which is preliminary data.</text>
</comment>
<proteinExistence type="predicted"/>
<evidence type="ECO:0000313" key="2">
    <source>
        <dbReference type="EMBL" id="GHB97721.1"/>
    </source>
</evidence>
<keyword evidence="1" id="KW-0472">Membrane</keyword>
<organism evidence="2 3">
    <name type="scientific">Cerasicoccus arenae</name>
    <dbReference type="NCBI Taxonomy" id="424488"/>
    <lineage>
        <taxon>Bacteria</taxon>
        <taxon>Pseudomonadati</taxon>
        <taxon>Verrucomicrobiota</taxon>
        <taxon>Opitutia</taxon>
        <taxon>Puniceicoccales</taxon>
        <taxon>Cerasicoccaceae</taxon>
        <taxon>Cerasicoccus</taxon>
    </lineage>
</organism>
<keyword evidence="3" id="KW-1185">Reference proteome</keyword>
<dbReference type="AlphaFoldDB" id="A0A8J3GDQ0"/>
<evidence type="ECO:0000256" key="1">
    <source>
        <dbReference type="SAM" id="Phobius"/>
    </source>
</evidence>